<protein>
    <submittedName>
        <fullName evidence="3">Helicase-associated domain-containing protein</fullName>
    </submittedName>
</protein>
<accession>A0AA41Q650</accession>
<keyword evidence="4" id="KW-1185">Reference proteome</keyword>
<dbReference type="InterPro" id="IPR032830">
    <property type="entry name" value="XPB/Ssl2_N"/>
</dbReference>
<reference evidence="3" key="1">
    <citation type="submission" date="2022-01" db="EMBL/GenBank/DDBJ databases">
        <title>Genome-Based Taxonomic Classification of the Phylum Actinobacteria.</title>
        <authorList>
            <person name="Gao Y."/>
        </authorList>
    </citation>
    <scope>NUCLEOTIDE SEQUENCE</scope>
    <source>
        <strain evidence="3">KLBMP 8922</strain>
    </source>
</reference>
<evidence type="ECO:0000259" key="2">
    <source>
        <dbReference type="Pfam" id="PF13625"/>
    </source>
</evidence>
<feature type="compositionally biased region" description="Low complexity" evidence="1">
    <location>
        <begin position="630"/>
        <end position="644"/>
    </location>
</feature>
<keyword evidence="3" id="KW-0067">ATP-binding</keyword>
<keyword evidence="3" id="KW-0547">Nucleotide-binding</keyword>
<dbReference type="Proteomes" id="UP001165378">
    <property type="component" value="Unassembled WGS sequence"/>
</dbReference>
<comment type="caution">
    <text evidence="3">The sequence shown here is derived from an EMBL/GenBank/DDBJ whole genome shotgun (WGS) entry which is preliminary data.</text>
</comment>
<feature type="compositionally biased region" description="Pro residues" evidence="1">
    <location>
        <begin position="680"/>
        <end position="706"/>
    </location>
</feature>
<proteinExistence type="predicted"/>
<feature type="compositionally biased region" description="Pro residues" evidence="1">
    <location>
        <begin position="570"/>
        <end position="629"/>
    </location>
</feature>
<keyword evidence="3" id="KW-0347">Helicase</keyword>
<dbReference type="PRINTS" id="PR01217">
    <property type="entry name" value="PRICHEXTENSN"/>
</dbReference>
<evidence type="ECO:0000256" key="1">
    <source>
        <dbReference type="SAM" id="MobiDB-lite"/>
    </source>
</evidence>
<keyword evidence="3" id="KW-0378">Hydrolase</keyword>
<gene>
    <name evidence="3" type="ORF">LZ495_32640</name>
</gene>
<dbReference type="AlphaFoldDB" id="A0AA41Q650"/>
<feature type="compositionally biased region" description="Pro residues" evidence="1">
    <location>
        <begin position="645"/>
        <end position="672"/>
    </location>
</feature>
<organism evidence="3 4">
    <name type="scientific">Yinghuangia soli</name>
    <dbReference type="NCBI Taxonomy" id="2908204"/>
    <lineage>
        <taxon>Bacteria</taxon>
        <taxon>Bacillati</taxon>
        <taxon>Actinomycetota</taxon>
        <taxon>Actinomycetes</taxon>
        <taxon>Kitasatosporales</taxon>
        <taxon>Streptomycetaceae</taxon>
        <taxon>Yinghuangia</taxon>
    </lineage>
</organism>
<dbReference type="EMBL" id="JAKFHA010000028">
    <property type="protein sequence ID" value="MCF2531937.1"/>
    <property type="molecule type" value="Genomic_DNA"/>
</dbReference>
<dbReference type="GO" id="GO:0004386">
    <property type="term" value="F:helicase activity"/>
    <property type="evidence" value="ECO:0007669"/>
    <property type="project" value="UniProtKB-KW"/>
</dbReference>
<evidence type="ECO:0000313" key="4">
    <source>
        <dbReference type="Proteomes" id="UP001165378"/>
    </source>
</evidence>
<feature type="region of interest" description="Disordered" evidence="1">
    <location>
        <begin position="502"/>
        <end position="522"/>
    </location>
</feature>
<dbReference type="Pfam" id="PF13625">
    <property type="entry name" value="Helicase_C_3"/>
    <property type="match status" value="1"/>
</dbReference>
<name>A0AA41Q650_9ACTN</name>
<dbReference type="RefSeq" id="WP_235056657.1">
    <property type="nucleotide sequence ID" value="NZ_JAKFHA010000028.1"/>
</dbReference>
<feature type="domain" description="Helicase XPB/Ssl2 N-terminal" evidence="2">
    <location>
        <begin position="809"/>
        <end position="925"/>
    </location>
</feature>
<feature type="region of interest" description="Disordered" evidence="1">
    <location>
        <begin position="545"/>
        <end position="720"/>
    </location>
</feature>
<sequence>MGIWQSGGVTLSTTDSLAVYLASLSASDLARIVTTTPTVPDDPRPTTLRHVAVCLADPETALLACSFLSRGELQLLEVLWAVAEERPPGGAARLGREAGPRLDDDPVVVVEPDALLALVGGAEQAELSELGPALESLTGRVLAWPEDGRIRLHPGAAAVFPLPLGLGAPAYGLLLGQRAEDLQAIVRELGGLPAGRKDDNALLAARLLGDPAVVRRIAARLDPPARAALDELTEIGIRRDPAAAWGYYAGGRPKGAAAQDGFARLRRRGLLLPTGDGWEMMPREVALALRGDDYRVPFEARPPAVATVPVDRAVVLRESAAAASGALDIASRLLHTCALAPPQLLKSGGVGVREVRRLARELACEEGAVRLWLHIAESAGLLLADGERGRVLPTAAYDAWLDSEPAGRLLALVRGWVTMPDVPTLDAAEAAAGRAGRPPAPLSGAPVHGGLALVARGALLRTLGSQGPDRAVPDIGALARCVAWMCPTPFRQGLEDIVAGLDAGWEGPDDGPDAGRGGDTAGTATHLAAHTAALAVARDSVTVRVGPAAPGETPEEGDRAAELPAGGASPPEPGTTPAAAPPQPGGTPAAVPPQPGIAPAGAPPEPGSTPAAVPPQPGIAPTGAPPEPGSTPAAASPDPGTAPAAAPPAPTATAAPPAPKAPPAAPAAPAPVPAASLVVPPKPSVPPRPSTPPPPLPLPPAPPPGAGDPEAPTDVGGVVTPGDFPFASACDCPDCRDVADEIETAYRGRFDAVAFTAATLQEAALLGLVACGALTALGGGVAVQHSAAALLAAAEELLPPAVRRAHFPSDMTAVVTGTAAVELARLLAGCAEPEPSGRVWRFTEESVRRHLDAGGSAAGLLADLAAVAIGKLPQPLEYLIHDVGRRHGIVRAAPAAGVVYSDDEALITELLHHRGLAALRFRRIAPTVLLCAQPVEEAVRRLRRAGYAPAAETETGSALVERPAEYRADTEDQGSWPVALPMPEDLSEDWRSWAADLLDRASRAAPALSAKAARLHEAAPLLGPEDCLVLAEALDRGSAVRVAATAYNGEPLTSTVAHLAMAGDSLYMRPPNGRPALLPFRLETLWLVLPAEPT</sequence>
<evidence type="ECO:0000313" key="3">
    <source>
        <dbReference type="EMBL" id="MCF2531937.1"/>
    </source>
</evidence>
<feature type="region of interest" description="Disordered" evidence="1">
    <location>
        <begin position="953"/>
        <end position="978"/>
    </location>
</feature>